<gene>
    <name evidence="1" type="ORF">L6164_015150</name>
</gene>
<proteinExistence type="predicted"/>
<organism evidence="1 2">
    <name type="scientific">Bauhinia variegata</name>
    <name type="common">Purple orchid tree</name>
    <name type="synonym">Phanera variegata</name>
    <dbReference type="NCBI Taxonomy" id="167791"/>
    <lineage>
        <taxon>Eukaryota</taxon>
        <taxon>Viridiplantae</taxon>
        <taxon>Streptophyta</taxon>
        <taxon>Embryophyta</taxon>
        <taxon>Tracheophyta</taxon>
        <taxon>Spermatophyta</taxon>
        <taxon>Magnoliopsida</taxon>
        <taxon>eudicotyledons</taxon>
        <taxon>Gunneridae</taxon>
        <taxon>Pentapetalae</taxon>
        <taxon>rosids</taxon>
        <taxon>fabids</taxon>
        <taxon>Fabales</taxon>
        <taxon>Fabaceae</taxon>
        <taxon>Cercidoideae</taxon>
        <taxon>Cercideae</taxon>
        <taxon>Bauhiniinae</taxon>
        <taxon>Bauhinia</taxon>
    </lineage>
</organism>
<evidence type="ECO:0000313" key="1">
    <source>
        <dbReference type="EMBL" id="KAI4336651.1"/>
    </source>
</evidence>
<keyword evidence="2" id="KW-1185">Reference proteome</keyword>
<accession>A0ACB9NKV7</accession>
<dbReference type="Proteomes" id="UP000828941">
    <property type="component" value="Chromosome 6"/>
</dbReference>
<dbReference type="EMBL" id="CM039431">
    <property type="protein sequence ID" value="KAI4336651.1"/>
    <property type="molecule type" value="Genomic_DNA"/>
</dbReference>
<sequence>MEGSSLLSSLSSSSARPTYFKALLQFNINLQRPSCNSSSCVEKYRYLIFIPKFLPKPHNYKNSAPRTSSGSSLGTCAFALPQGLYKSHDSISTVSPREMLPNIDKSGRFCSPRAARELALSIIYAACLEGSDPVRLFDKRITARREPGYEFDKDKLLEYNHSSFGGPPVTVESVEEANELLKNNEKESAIEAEVLAAPPKLVYSKLILRLTRKLLIAVMDRWDSHVLVINKVAPANWKNEPASRILELSILHLAMSEMAVLGTKHQIVINEAVDLAKRFCDGAAPPIINGCLRTFVKDQEQPRFAKASESA</sequence>
<reference evidence="1 2" key="1">
    <citation type="journal article" date="2022" name="DNA Res.">
        <title>Chromosomal-level genome assembly of the orchid tree Bauhinia variegata (Leguminosae; Cercidoideae) supports the allotetraploid origin hypothesis of Bauhinia.</title>
        <authorList>
            <person name="Zhong Y."/>
            <person name="Chen Y."/>
            <person name="Zheng D."/>
            <person name="Pang J."/>
            <person name="Liu Y."/>
            <person name="Luo S."/>
            <person name="Meng S."/>
            <person name="Qian L."/>
            <person name="Wei D."/>
            <person name="Dai S."/>
            <person name="Zhou R."/>
        </authorList>
    </citation>
    <scope>NUCLEOTIDE SEQUENCE [LARGE SCALE GENOMIC DNA]</scope>
    <source>
        <strain evidence="1">BV-YZ2020</strain>
    </source>
</reference>
<evidence type="ECO:0000313" key="2">
    <source>
        <dbReference type="Proteomes" id="UP000828941"/>
    </source>
</evidence>
<comment type="caution">
    <text evidence="1">The sequence shown here is derived from an EMBL/GenBank/DDBJ whole genome shotgun (WGS) entry which is preliminary data.</text>
</comment>
<name>A0ACB9NKV7_BAUVA</name>
<protein>
    <submittedName>
        <fullName evidence="1">Uncharacterized protein</fullName>
    </submittedName>
</protein>